<evidence type="ECO:0000256" key="2">
    <source>
        <dbReference type="ARBA" id="ARBA00023015"/>
    </source>
</evidence>
<name>A0A081BQJ5_9BACT</name>
<dbReference type="AlphaFoldDB" id="A0A081BQJ5"/>
<dbReference type="Gene3D" id="1.10.60.10">
    <property type="entry name" value="Iron dependent repressor, metal binding and dimerisation domain"/>
    <property type="match status" value="1"/>
</dbReference>
<evidence type="ECO:0000259" key="5">
    <source>
        <dbReference type="PROSITE" id="PS50944"/>
    </source>
</evidence>
<accession>A0A081BQJ5</accession>
<dbReference type="SMART" id="SM00529">
    <property type="entry name" value="HTH_DTXR"/>
    <property type="match status" value="1"/>
</dbReference>
<dbReference type="STRING" id="1499966.U14_03914"/>
<dbReference type="Pfam" id="PF01325">
    <property type="entry name" value="Fe_dep_repress"/>
    <property type="match status" value="1"/>
</dbReference>
<dbReference type="InterPro" id="IPR036390">
    <property type="entry name" value="WH_DNA-bd_sf"/>
</dbReference>
<dbReference type="PANTHER" id="PTHR33238:SF7">
    <property type="entry name" value="IRON-DEPENDENT TRANSCRIPTIONAL REGULATOR"/>
    <property type="match status" value="1"/>
</dbReference>
<evidence type="ECO:0000256" key="3">
    <source>
        <dbReference type="ARBA" id="ARBA00023125"/>
    </source>
</evidence>
<reference evidence="6" key="1">
    <citation type="journal article" date="2015" name="PeerJ">
        <title>First genomic representation of candidate bacterial phylum KSB3 points to enhanced environmental sensing as a trigger of wastewater bulking.</title>
        <authorList>
            <person name="Sekiguchi Y."/>
            <person name="Ohashi A."/>
            <person name="Parks D.H."/>
            <person name="Yamauchi T."/>
            <person name="Tyson G.W."/>
            <person name="Hugenholtz P."/>
        </authorList>
    </citation>
    <scope>NUCLEOTIDE SEQUENCE [LARGE SCALE GENOMIC DNA]</scope>
</reference>
<feature type="domain" description="HTH dtxR-type" evidence="5">
    <location>
        <begin position="8"/>
        <end position="69"/>
    </location>
</feature>
<evidence type="ECO:0000256" key="4">
    <source>
        <dbReference type="ARBA" id="ARBA00023163"/>
    </source>
</evidence>
<dbReference type="EMBL" id="DF820458">
    <property type="protein sequence ID" value="GAK52661.1"/>
    <property type="molecule type" value="Genomic_DNA"/>
</dbReference>
<keyword evidence="3" id="KW-0238">DNA-binding</keyword>
<dbReference type="SUPFAM" id="SSF46785">
    <property type="entry name" value="Winged helix' DNA-binding domain"/>
    <property type="match status" value="1"/>
</dbReference>
<gene>
    <name evidence="6" type="ORF">U14_03914</name>
</gene>
<dbReference type="InterPro" id="IPR036388">
    <property type="entry name" value="WH-like_DNA-bd_sf"/>
</dbReference>
<organism evidence="6">
    <name type="scientific">Candidatus Moduliflexus flocculans</name>
    <dbReference type="NCBI Taxonomy" id="1499966"/>
    <lineage>
        <taxon>Bacteria</taxon>
        <taxon>Candidatus Moduliflexota</taxon>
        <taxon>Candidatus Moduliflexia</taxon>
        <taxon>Candidatus Moduliflexales</taxon>
        <taxon>Candidatus Moduliflexaceae</taxon>
    </lineage>
</organism>
<keyword evidence="2" id="KW-0805">Transcription regulation</keyword>
<dbReference type="GO" id="GO:0046983">
    <property type="term" value="F:protein dimerization activity"/>
    <property type="evidence" value="ECO:0007669"/>
    <property type="project" value="InterPro"/>
</dbReference>
<dbReference type="InterPro" id="IPR001367">
    <property type="entry name" value="Fe_dep_repressor"/>
</dbReference>
<keyword evidence="7" id="KW-1185">Reference proteome</keyword>
<evidence type="ECO:0000313" key="6">
    <source>
        <dbReference type="EMBL" id="GAK52661.1"/>
    </source>
</evidence>
<evidence type="ECO:0000256" key="1">
    <source>
        <dbReference type="ARBA" id="ARBA00007871"/>
    </source>
</evidence>
<dbReference type="Pfam" id="PF02742">
    <property type="entry name" value="Fe_dep_repr_C"/>
    <property type="match status" value="1"/>
</dbReference>
<dbReference type="GO" id="GO:0046914">
    <property type="term" value="F:transition metal ion binding"/>
    <property type="evidence" value="ECO:0007669"/>
    <property type="project" value="InterPro"/>
</dbReference>
<dbReference type="PROSITE" id="PS50944">
    <property type="entry name" value="HTH_DTXR"/>
    <property type="match status" value="1"/>
</dbReference>
<dbReference type="GO" id="GO:0003700">
    <property type="term" value="F:DNA-binding transcription factor activity"/>
    <property type="evidence" value="ECO:0007669"/>
    <property type="project" value="InterPro"/>
</dbReference>
<keyword evidence="4" id="KW-0804">Transcription</keyword>
<comment type="similarity">
    <text evidence="1">Belongs to the DtxR/MntR family.</text>
</comment>
<dbReference type="InterPro" id="IPR036421">
    <property type="entry name" value="Fe_dep_repressor_sf"/>
</dbReference>
<evidence type="ECO:0000313" key="7">
    <source>
        <dbReference type="Proteomes" id="UP000030700"/>
    </source>
</evidence>
<dbReference type="InterPro" id="IPR050536">
    <property type="entry name" value="DtxR_MntR_Metal-Reg"/>
</dbReference>
<sequence length="150" mass="16767">MTAQADPISNSLEDYMEAIFHIQSQKQAAKAKDIAERLQVSNSSVTGALRLLAEKGLINYAPYDLITLTSKGKEIARTVVRKHTALLDFFVNVLRIEPDEAEAVACKLEHGLSDGILARIKLFMEFLDACPPECGKWLKQFDTYCHTKQP</sequence>
<dbReference type="SUPFAM" id="SSF47979">
    <property type="entry name" value="Iron-dependent repressor protein, dimerization domain"/>
    <property type="match status" value="1"/>
</dbReference>
<dbReference type="Proteomes" id="UP000030700">
    <property type="component" value="Unassembled WGS sequence"/>
</dbReference>
<dbReference type="InterPro" id="IPR022689">
    <property type="entry name" value="Iron_dep_repressor"/>
</dbReference>
<dbReference type="GO" id="GO:0003677">
    <property type="term" value="F:DNA binding"/>
    <property type="evidence" value="ECO:0007669"/>
    <property type="project" value="UniProtKB-KW"/>
</dbReference>
<dbReference type="InterPro" id="IPR022687">
    <property type="entry name" value="HTH_DTXR"/>
</dbReference>
<protein>
    <submittedName>
        <fullName evidence="6">Iron dependent repressor</fullName>
    </submittedName>
</protein>
<dbReference type="Gene3D" id="1.10.10.10">
    <property type="entry name" value="Winged helix-like DNA-binding domain superfamily/Winged helix DNA-binding domain"/>
    <property type="match status" value="1"/>
</dbReference>
<dbReference type="HOGENOM" id="CLU_069532_3_0_0"/>
<proteinExistence type="inferred from homology"/>
<dbReference type="PANTHER" id="PTHR33238">
    <property type="entry name" value="IRON (METAL) DEPENDENT REPRESSOR, DTXR FAMILY"/>
    <property type="match status" value="1"/>
</dbReference>